<dbReference type="InterPro" id="IPR003767">
    <property type="entry name" value="Malate/L-lactate_DH-like"/>
</dbReference>
<feature type="non-terminal residue" evidence="3">
    <location>
        <position position="1"/>
    </location>
</feature>
<accession>X1MS14</accession>
<dbReference type="SUPFAM" id="SSF89733">
    <property type="entry name" value="L-sulfolactate dehydrogenase-like"/>
    <property type="match status" value="1"/>
</dbReference>
<comment type="caution">
    <text evidence="3">The sequence shown here is derived from an EMBL/GenBank/DDBJ whole genome shotgun (WGS) entry which is preliminary data.</text>
</comment>
<dbReference type="InterPro" id="IPR043143">
    <property type="entry name" value="Mal/L-sulf/L-lact_DH-like_NADP"/>
</dbReference>
<name>X1MS14_9ZZZZ</name>
<dbReference type="InterPro" id="IPR036111">
    <property type="entry name" value="Mal/L-sulfo/L-lacto_DH-like_sf"/>
</dbReference>
<organism evidence="3">
    <name type="scientific">marine sediment metagenome</name>
    <dbReference type="NCBI Taxonomy" id="412755"/>
    <lineage>
        <taxon>unclassified sequences</taxon>
        <taxon>metagenomes</taxon>
        <taxon>ecological metagenomes</taxon>
    </lineage>
</organism>
<evidence type="ECO:0000256" key="1">
    <source>
        <dbReference type="ARBA" id="ARBA00006056"/>
    </source>
</evidence>
<dbReference type="GO" id="GO:0016491">
    <property type="term" value="F:oxidoreductase activity"/>
    <property type="evidence" value="ECO:0007669"/>
    <property type="project" value="UniProtKB-KW"/>
</dbReference>
<dbReference type="AlphaFoldDB" id="X1MS14"/>
<dbReference type="PANTHER" id="PTHR11091:SF0">
    <property type="entry name" value="MALATE DEHYDROGENASE"/>
    <property type="match status" value="1"/>
</dbReference>
<evidence type="ECO:0000313" key="3">
    <source>
        <dbReference type="EMBL" id="GAI34093.1"/>
    </source>
</evidence>
<reference evidence="3" key="1">
    <citation type="journal article" date="2014" name="Front. Microbiol.">
        <title>High frequency of phylogenetically diverse reductive dehalogenase-homologous genes in deep subseafloor sedimentary metagenomes.</title>
        <authorList>
            <person name="Kawai M."/>
            <person name="Futagami T."/>
            <person name="Toyoda A."/>
            <person name="Takaki Y."/>
            <person name="Nishi S."/>
            <person name="Hori S."/>
            <person name="Arai W."/>
            <person name="Tsubouchi T."/>
            <person name="Morono Y."/>
            <person name="Uchiyama I."/>
            <person name="Ito T."/>
            <person name="Fujiyama A."/>
            <person name="Inagaki F."/>
            <person name="Takami H."/>
        </authorList>
    </citation>
    <scope>NUCLEOTIDE SEQUENCE</scope>
    <source>
        <strain evidence="3">Expedition CK06-06</strain>
    </source>
</reference>
<sequence length="232" mass="24975">ALIDGDHGFGQVIGDRAMDLAIEKASKTGVGFVGAKNTSDYGMAVYYSLKAVGSDMIGITFCNTYPWVAPWGGCGRLLGTNPISCAIPAKERWPIVLDMSTSAITATAVLRAKEEGRKLPRNVAIDENGDFTTDPDEVWTKGAILPFGTYKGYGIALLIDILAGVLTGSAFGKEVKSLHQLGEFMTLGQCFIAIDPDKMIGIENFKERVDKEIEMIKGSKPSKGVKEVLYDI</sequence>
<dbReference type="Pfam" id="PF02615">
    <property type="entry name" value="Ldh_2"/>
    <property type="match status" value="1"/>
</dbReference>
<dbReference type="PANTHER" id="PTHR11091">
    <property type="entry name" value="OXIDOREDUCTASE-RELATED"/>
    <property type="match status" value="1"/>
</dbReference>
<gene>
    <name evidence="3" type="ORF">S06H3_47414</name>
</gene>
<comment type="similarity">
    <text evidence="1">Belongs to the LDH2/MDH2 oxidoreductase family.</text>
</comment>
<evidence type="ECO:0000256" key="2">
    <source>
        <dbReference type="ARBA" id="ARBA00023002"/>
    </source>
</evidence>
<proteinExistence type="inferred from homology"/>
<dbReference type="Gene3D" id="3.30.1370.60">
    <property type="entry name" value="Hypothetical oxidoreductase yiak, domain 2"/>
    <property type="match status" value="1"/>
</dbReference>
<keyword evidence="2" id="KW-0560">Oxidoreductase</keyword>
<protein>
    <submittedName>
        <fullName evidence="3">Uncharacterized protein</fullName>
    </submittedName>
</protein>
<dbReference type="EMBL" id="BARV01029779">
    <property type="protein sequence ID" value="GAI34093.1"/>
    <property type="molecule type" value="Genomic_DNA"/>
</dbReference>